<dbReference type="PANTHER" id="PTHR48079:SF8">
    <property type="entry name" value="NAD(P)-BINDING DOMAIN-CONTAINING PROTEIN"/>
    <property type="match status" value="1"/>
</dbReference>
<dbReference type="AlphaFoldDB" id="A0A0D2CJB2"/>
<dbReference type="EMBL" id="KN847042">
    <property type="protein sequence ID" value="KIW30200.1"/>
    <property type="molecule type" value="Genomic_DNA"/>
</dbReference>
<sequence length="341" mass="36420">MARILLTGATGYIGGETLHQLATSGAKYAITCLVRPQKASLIARAYPSVRIAEGDLDDVEIVEKEASEADIVIHLASTKHVPSCNAIIRGLSTTGRSAPGYWIQMSGASLFSAEEIKSDTYGEAAGKFYDNLKDADEIRSIISSSPSRVVDNLVLAQQPSSIKTALVVGPLIYGRGRGPGNTRSIQGPESAKYTLQQGQGFRLSAGKSVWSNVHVRDVGSLICLLVSAATAKKEGIWNQDGIYLPENGHMAFGDLTALIAKEAHRQGFIQSPTVEKVINPADGDEITPHAAILLGTNAKLVESRARRDLGWQPSGFSLEDEVADMVTREAKDLGLEAHIGE</sequence>
<dbReference type="RefSeq" id="XP_016250416.1">
    <property type="nucleotide sequence ID" value="XM_016392897.1"/>
</dbReference>
<gene>
    <name evidence="2" type="ORF">PV07_05960</name>
</gene>
<dbReference type="OrthoDB" id="2130169at2759"/>
<dbReference type="InterPro" id="IPR001509">
    <property type="entry name" value="Epimerase_deHydtase"/>
</dbReference>
<keyword evidence="3" id="KW-1185">Reference proteome</keyword>
<evidence type="ECO:0000259" key="1">
    <source>
        <dbReference type="Pfam" id="PF01370"/>
    </source>
</evidence>
<organism evidence="2 3">
    <name type="scientific">Cladophialophora immunda</name>
    <dbReference type="NCBI Taxonomy" id="569365"/>
    <lineage>
        <taxon>Eukaryota</taxon>
        <taxon>Fungi</taxon>
        <taxon>Dikarya</taxon>
        <taxon>Ascomycota</taxon>
        <taxon>Pezizomycotina</taxon>
        <taxon>Eurotiomycetes</taxon>
        <taxon>Chaetothyriomycetidae</taxon>
        <taxon>Chaetothyriales</taxon>
        <taxon>Herpotrichiellaceae</taxon>
        <taxon>Cladophialophora</taxon>
    </lineage>
</organism>
<feature type="domain" description="NAD-dependent epimerase/dehydratase" evidence="1">
    <location>
        <begin position="4"/>
        <end position="85"/>
    </location>
</feature>
<dbReference type="Proteomes" id="UP000054466">
    <property type="component" value="Unassembled WGS sequence"/>
</dbReference>
<dbReference type="PANTHER" id="PTHR48079">
    <property type="entry name" value="PROTEIN YEEZ"/>
    <property type="match status" value="1"/>
</dbReference>
<protein>
    <recommendedName>
        <fullName evidence="1">NAD-dependent epimerase/dehydratase domain-containing protein</fullName>
    </recommendedName>
</protein>
<name>A0A0D2CJB2_9EURO</name>
<dbReference type="InterPro" id="IPR036291">
    <property type="entry name" value="NAD(P)-bd_dom_sf"/>
</dbReference>
<dbReference type="Pfam" id="PF01370">
    <property type="entry name" value="Epimerase"/>
    <property type="match status" value="1"/>
</dbReference>
<dbReference type="Gene3D" id="3.40.50.720">
    <property type="entry name" value="NAD(P)-binding Rossmann-like Domain"/>
    <property type="match status" value="2"/>
</dbReference>
<dbReference type="SUPFAM" id="SSF51735">
    <property type="entry name" value="NAD(P)-binding Rossmann-fold domains"/>
    <property type="match status" value="1"/>
</dbReference>
<dbReference type="InterPro" id="IPR051783">
    <property type="entry name" value="NAD(P)-dependent_oxidoreduct"/>
</dbReference>
<dbReference type="GeneID" id="27345154"/>
<dbReference type="GO" id="GO:0004029">
    <property type="term" value="F:aldehyde dehydrogenase (NAD+) activity"/>
    <property type="evidence" value="ECO:0007669"/>
    <property type="project" value="TreeGrafter"/>
</dbReference>
<evidence type="ECO:0000313" key="3">
    <source>
        <dbReference type="Proteomes" id="UP000054466"/>
    </source>
</evidence>
<proteinExistence type="predicted"/>
<reference evidence="2 3" key="1">
    <citation type="submission" date="2015-01" db="EMBL/GenBank/DDBJ databases">
        <title>The Genome Sequence of Cladophialophora immunda CBS83496.</title>
        <authorList>
            <consortium name="The Broad Institute Genomics Platform"/>
            <person name="Cuomo C."/>
            <person name="de Hoog S."/>
            <person name="Gorbushina A."/>
            <person name="Stielow B."/>
            <person name="Teixiera M."/>
            <person name="Abouelleil A."/>
            <person name="Chapman S.B."/>
            <person name="Priest M."/>
            <person name="Young S.K."/>
            <person name="Wortman J."/>
            <person name="Nusbaum C."/>
            <person name="Birren B."/>
        </authorList>
    </citation>
    <scope>NUCLEOTIDE SEQUENCE [LARGE SCALE GENOMIC DNA]</scope>
    <source>
        <strain evidence="2 3">CBS 83496</strain>
    </source>
</reference>
<accession>A0A0D2CJB2</accession>
<dbReference type="STRING" id="569365.A0A0D2CJB2"/>
<dbReference type="VEuPathDB" id="FungiDB:PV07_05960"/>
<evidence type="ECO:0000313" key="2">
    <source>
        <dbReference type="EMBL" id="KIW30200.1"/>
    </source>
</evidence>
<dbReference type="GO" id="GO:0005737">
    <property type="term" value="C:cytoplasm"/>
    <property type="evidence" value="ECO:0007669"/>
    <property type="project" value="TreeGrafter"/>
</dbReference>